<evidence type="ECO:0000313" key="5">
    <source>
        <dbReference type="Proteomes" id="UP001341840"/>
    </source>
</evidence>
<proteinExistence type="inferred from homology"/>
<evidence type="ECO:0000259" key="3">
    <source>
        <dbReference type="Pfam" id="PF00139"/>
    </source>
</evidence>
<name>A0ABU6TIM4_9FABA</name>
<protein>
    <recommendedName>
        <fullName evidence="3">Legume lectin domain-containing protein</fullName>
    </recommendedName>
</protein>
<sequence length="191" mass="21362">MPRATLPRTASEESSTQGRFIRVSSSPTKEIAGHGLAFFIAPLSYSFSPIPKDSFGGYLGLFSNNTLPPTVDYPNSPKPIIFVEFDNYVDGRWDPRYKHIGINVNTTRSRATVPWEVRSGQILTTRVRYNPSNMILEVLSFYDQFTQYQVSSSVEVNSLSEYVRVGFSASTGDNAVETHELISWTFSSSNP</sequence>
<accession>A0ABU6TIM4</accession>
<dbReference type="InterPro" id="IPR050258">
    <property type="entry name" value="Leguminous_Lectin"/>
</dbReference>
<dbReference type="SUPFAM" id="SSF49899">
    <property type="entry name" value="Concanavalin A-like lectins/glucanases"/>
    <property type="match status" value="1"/>
</dbReference>
<dbReference type="PANTHER" id="PTHR32401:SF47">
    <property type="entry name" value="LEGUME LECTIN DOMAIN-CONTAINING PROTEIN"/>
    <property type="match status" value="1"/>
</dbReference>
<gene>
    <name evidence="4" type="ORF">PIB30_054748</name>
</gene>
<organism evidence="4 5">
    <name type="scientific">Stylosanthes scabra</name>
    <dbReference type="NCBI Taxonomy" id="79078"/>
    <lineage>
        <taxon>Eukaryota</taxon>
        <taxon>Viridiplantae</taxon>
        <taxon>Streptophyta</taxon>
        <taxon>Embryophyta</taxon>
        <taxon>Tracheophyta</taxon>
        <taxon>Spermatophyta</taxon>
        <taxon>Magnoliopsida</taxon>
        <taxon>eudicotyledons</taxon>
        <taxon>Gunneridae</taxon>
        <taxon>Pentapetalae</taxon>
        <taxon>rosids</taxon>
        <taxon>fabids</taxon>
        <taxon>Fabales</taxon>
        <taxon>Fabaceae</taxon>
        <taxon>Papilionoideae</taxon>
        <taxon>50 kb inversion clade</taxon>
        <taxon>dalbergioids sensu lato</taxon>
        <taxon>Dalbergieae</taxon>
        <taxon>Pterocarpus clade</taxon>
        <taxon>Stylosanthes</taxon>
    </lineage>
</organism>
<dbReference type="InterPro" id="IPR001220">
    <property type="entry name" value="Legume_lectin_dom"/>
</dbReference>
<evidence type="ECO:0000256" key="2">
    <source>
        <dbReference type="ARBA" id="ARBA00022734"/>
    </source>
</evidence>
<evidence type="ECO:0000313" key="4">
    <source>
        <dbReference type="EMBL" id="MED6148620.1"/>
    </source>
</evidence>
<feature type="domain" description="Legume lectin" evidence="3">
    <location>
        <begin position="25"/>
        <end position="190"/>
    </location>
</feature>
<comment type="similarity">
    <text evidence="1">Belongs to the leguminous lectin family.</text>
</comment>
<reference evidence="4 5" key="1">
    <citation type="journal article" date="2023" name="Plants (Basel)">
        <title>Bridging the Gap: Combining Genomics and Transcriptomics Approaches to Understand Stylosanthes scabra, an Orphan Legume from the Brazilian Caatinga.</title>
        <authorList>
            <person name="Ferreira-Neto J.R.C."/>
            <person name="da Silva M.D."/>
            <person name="Binneck E."/>
            <person name="de Melo N.F."/>
            <person name="da Silva R.H."/>
            <person name="de Melo A.L.T.M."/>
            <person name="Pandolfi V."/>
            <person name="Bustamante F.O."/>
            <person name="Brasileiro-Vidal A.C."/>
            <person name="Benko-Iseppon A.M."/>
        </authorList>
    </citation>
    <scope>NUCLEOTIDE SEQUENCE [LARGE SCALE GENOMIC DNA]</scope>
    <source>
        <tissue evidence="4">Leaves</tissue>
    </source>
</reference>
<dbReference type="InterPro" id="IPR013320">
    <property type="entry name" value="ConA-like_dom_sf"/>
</dbReference>
<keyword evidence="5" id="KW-1185">Reference proteome</keyword>
<dbReference type="Proteomes" id="UP001341840">
    <property type="component" value="Unassembled WGS sequence"/>
</dbReference>
<dbReference type="PANTHER" id="PTHR32401">
    <property type="entry name" value="CONCANAVALIN A-LIKE LECTIN FAMILY PROTEIN"/>
    <property type="match status" value="1"/>
</dbReference>
<comment type="caution">
    <text evidence="4">The sequence shown here is derived from an EMBL/GenBank/DDBJ whole genome shotgun (WGS) entry which is preliminary data.</text>
</comment>
<dbReference type="EMBL" id="JASCZI010091041">
    <property type="protein sequence ID" value="MED6148620.1"/>
    <property type="molecule type" value="Genomic_DNA"/>
</dbReference>
<evidence type="ECO:0000256" key="1">
    <source>
        <dbReference type="ARBA" id="ARBA00007606"/>
    </source>
</evidence>
<dbReference type="Gene3D" id="2.60.120.200">
    <property type="match status" value="1"/>
</dbReference>
<dbReference type="PROSITE" id="PS00308">
    <property type="entry name" value="LECTIN_LEGUME_ALPHA"/>
    <property type="match status" value="1"/>
</dbReference>
<dbReference type="InterPro" id="IPR000985">
    <property type="entry name" value="Lectin_LegA_CS"/>
</dbReference>
<keyword evidence="2" id="KW-0430">Lectin</keyword>
<dbReference type="Pfam" id="PF00139">
    <property type="entry name" value="Lectin_legB"/>
    <property type="match status" value="1"/>
</dbReference>